<accession>A0AAN9B145</accession>
<feature type="compositionally biased region" description="Low complexity" evidence="1">
    <location>
        <begin position="40"/>
        <end position="55"/>
    </location>
</feature>
<feature type="chain" id="PRO_5042958983" evidence="2">
    <location>
        <begin position="22"/>
        <end position="88"/>
    </location>
</feature>
<name>A0AAN9B145_9CAEN</name>
<protein>
    <submittedName>
        <fullName evidence="3">Uncharacterized protein</fullName>
    </submittedName>
</protein>
<dbReference type="EMBL" id="JBAMIC010000013">
    <property type="protein sequence ID" value="KAK7097200.1"/>
    <property type="molecule type" value="Genomic_DNA"/>
</dbReference>
<keyword evidence="2" id="KW-0732">Signal</keyword>
<gene>
    <name evidence="3" type="ORF">V1264_004213</name>
</gene>
<evidence type="ECO:0000313" key="3">
    <source>
        <dbReference type="EMBL" id="KAK7097200.1"/>
    </source>
</evidence>
<keyword evidence="4" id="KW-1185">Reference proteome</keyword>
<reference evidence="3 4" key="1">
    <citation type="submission" date="2024-02" db="EMBL/GenBank/DDBJ databases">
        <title>Chromosome-scale genome assembly of the rough periwinkle Littorina saxatilis.</title>
        <authorList>
            <person name="De Jode A."/>
            <person name="Faria R."/>
            <person name="Formenti G."/>
            <person name="Sims Y."/>
            <person name="Smith T.P."/>
            <person name="Tracey A."/>
            <person name="Wood J.M.D."/>
            <person name="Zagrodzka Z.B."/>
            <person name="Johannesson K."/>
            <person name="Butlin R.K."/>
            <person name="Leder E.H."/>
        </authorList>
    </citation>
    <scope>NUCLEOTIDE SEQUENCE [LARGE SCALE GENOMIC DNA]</scope>
    <source>
        <strain evidence="3">Snail1</strain>
        <tissue evidence="3">Muscle</tissue>
    </source>
</reference>
<feature type="signal peptide" evidence="2">
    <location>
        <begin position="1"/>
        <end position="21"/>
    </location>
</feature>
<evidence type="ECO:0000313" key="4">
    <source>
        <dbReference type="Proteomes" id="UP001374579"/>
    </source>
</evidence>
<evidence type="ECO:0000256" key="2">
    <source>
        <dbReference type="SAM" id="SignalP"/>
    </source>
</evidence>
<proteinExistence type="predicted"/>
<evidence type="ECO:0000256" key="1">
    <source>
        <dbReference type="SAM" id="MobiDB-lite"/>
    </source>
</evidence>
<feature type="region of interest" description="Disordered" evidence="1">
    <location>
        <begin position="32"/>
        <end position="55"/>
    </location>
</feature>
<sequence length="88" mass="9443">MAAPRNWLLCCGMLWVTRTQGILFDSMMNSNGGGSQGPVGQNNMLGNQGNGQWMATNQMGQQNMNQWNQGGGANWMATYAATRATASP</sequence>
<dbReference type="Proteomes" id="UP001374579">
    <property type="component" value="Unassembled WGS sequence"/>
</dbReference>
<comment type="caution">
    <text evidence="3">The sequence shown here is derived from an EMBL/GenBank/DDBJ whole genome shotgun (WGS) entry which is preliminary data.</text>
</comment>
<dbReference type="AlphaFoldDB" id="A0AAN9B145"/>
<organism evidence="3 4">
    <name type="scientific">Littorina saxatilis</name>
    <dbReference type="NCBI Taxonomy" id="31220"/>
    <lineage>
        <taxon>Eukaryota</taxon>
        <taxon>Metazoa</taxon>
        <taxon>Spiralia</taxon>
        <taxon>Lophotrochozoa</taxon>
        <taxon>Mollusca</taxon>
        <taxon>Gastropoda</taxon>
        <taxon>Caenogastropoda</taxon>
        <taxon>Littorinimorpha</taxon>
        <taxon>Littorinoidea</taxon>
        <taxon>Littorinidae</taxon>
        <taxon>Littorina</taxon>
    </lineage>
</organism>